<accession>A0A2T3AMN3</accession>
<proteinExistence type="inferred from homology"/>
<evidence type="ECO:0000256" key="4">
    <source>
        <dbReference type="ARBA" id="ARBA00023128"/>
    </source>
</evidence>
<evidence type="ECO:0000256" key="7">
    <source>
        <dbReference type="ARBA" id="ARBA00070326"/>
    </source>
</evidence>
<comment type="subcellular location">
    <subcellularLocation>
        <location evidence="1">Mitochondrion</location>
    </subcellularLocation>
</comment>
<dbReference type="Gene3D" id="3.30.420.80">
    <property type="entry name" value="Ribosomal protein S11"/>
    <property type="match status" value="1"/>
</dbReference>
<dbReference type="GO" id="GO:0005739">
    <property type="term" value="C:mitochondrion"/>
    <property type="evidence" value="ECO:0007669"/>
    <property type="project" value="UniProtKB-SubCell"/>
</dbReference>
<evidence type="ECO:0000256" key="5">
    <source>
        <dbReference type="ARBA" id="ARBA00023274"/>
    </source>
</evidence>
<feature type="region of interest" description="Disordered" evidence="8">
    <location>
        <begin position="40"/>
        <end position="93"/>
    </location>
</feature>
<comment type="similarity">
    <text evidence="2">Belongs to the universal ribosomal protein uS11 family.</text>
</comment>
<sequence length="268" mass="29563">MSRSTTSRHLVTSVFSSIQQTTSLPIRCSTQQFSRVFSSSSARFDDANDQARREQQLSGVMGRMRATQTVTPGLAPSFQSSSSAPRAHPGRSDNMLQLSQRIPSSANAVMGRALNDQRSVDSSVLSRSGLLGDLGGDMSPPKAYEEPYHFHVYSHKHNCHVTVTKPNRDAILSLSCGNLGFRHAQRKTYDSAYQLGAYVIDKLQQAGWHNKIDKLEVCLRGFGPGREAVTKVLLGTEGRLWRDKIVKVSDSTRLKFGGTRSPNPRRLG</sequence>
<name>A0A2T3AMN3_9PEZI</name>
<dbReference type="GO" id="GO:0003735">
    <property type="term" value="F:structural constituent of ribosome"/>
    <property type="evidence" value="ECO:0007669"/>
    <property type="project" value="InterPro"/>
</dbReference>
<dbReference type="STRING" id="2025994.A0A2T3AMN3"/>
<dbReference type="SUPFAM" id="SSF53137">
    <property type="entry name" value="Translational machinery components"/>
    <property type="match status" value="1"/>
</dbReference>
<comment type="function">
    <text evidence="6">Component of the mitochondrial ribosome (mitoribosome), a dedicated translation machinery responsible for the synthesis of mitochondrial genome-encoded proteins, including at least some of the essential transmembrane subunits of the mitochondrial respiratory chain. The mitoribosomes are attached to the mitochondrial inner membrane and translation products are cotranslationally integrated into the membrane.</text>
</comment>
<keyword evidence="10" id="KW-1185">Reference proteome</keyword>
<dbReference type="GO" id="GO:1990904">
    <property type="term" value="C:ribonucleoprotein complex"/>
    <property type="evidence" value="ECO:0007669"/>
    <property type="project" value="UniProtKB-KW"/>
</dbReference>
<dbReference type="Pfam" id="PF00411">
    <property type="entry name" value="Ribosomal_S11"/>
    <property type="match status" value="1"/>
</dbReference>
<keyword evidence="5" id="KW-0687">Ribonucleoprotein</keyword>
<evidence type="ECO:0000256" key="6">
    <source>
        <dbReference type="ARBA" id="ARBA00037226"/>
    </source>
</evidence>
<evidence type="ECO:0000256" key="3">
    <source>
        <dbReference type="ARBA" id="ARBA00022980"/>
    </source>
</evidence>
<dbReference type="InterPro" id="IPR001971">
    <property type="entry name" value="Ribosomal_uS11"/>
</dbReference>
<evidence type="ECO:0000256" key="2">
    <source>
        <dbReference type="ARBA" id="ARBA00006194"/>
    </source>
</evidence>
<evidence type="ECO:0000313" key="9">
    <source>
        <dbReference type="EMBL" id="PSS03630.1"/>
    </source>
</evidence>
<keyword evidence="3" id="KW-0689">Ribosomal protein</keyword>
<dbReference type="InterPro" id="IPR036967">
    <property type="entry name" value="Ribosomal_uS11_sf"/>
</dbReference>
<evidence type="ECO:0000313" key="10">
    <source>
        <dbReference type="Proteomes" id="UP000241462"/>
    </source>
</evidence>
<feature type="compositionally biased region" description="Basic and acidic residues" evidence="8">
    <location>
        <begin position="43"/>
        <end position="55"/>
    </location>
</feature>
<protein>
    <recommendedName>
        <fullName evidence="7">Small ribosomal subunit protein uS11m</fullName>
    </recommendedName>
</protein>
<dbReference type="HAMAP" id="MF_01310">
    <property type="entry name" value="Ribosomal_uS11"/>
    <property type="match status" value="1"/>
</dbReference>
<gene>
    <name evidence="9" type="ORF">BD289DRAFT_420751</name>
</gene>
<dbReference type="GO" id="GO:0005840">
    <property type="term" value="C:ribosome"/>
    <property type="evidence" value="ECO:0007669"/>
    <property type="project" value="UniProtKB-KW"/>
</dbReference>
<evidence type="ECO:0000256" key="8">
    <source>
        <dbReference type="SAM" id="MobiDB-lite"/>
    </source>
</evidence>
<dbReference type="Proteomes" id="UP000241462">
    <property type="component" value="Unassembled WGS sequence"/>
</dbReference>
<feature type="compositionally biased region" description="Polar residues" evidence="8">
    <location>
        <begin position="66"/>
        <end position="84"/>
    </location>
</feature>
<organism evidence="9 10">
    <name type="scientific">Coniella lustricola</name>
    <dbReference type="NCBI Taxonomy" id="2025994"/>
    <lineage>
        <taxon>Eukaryota</taxon>
        <taxon>Fungi</taxon>
        <taxon>Dikarya</taxon>
        <taxon>Ascomycota</taxon>
        <taxon>Pezizomycotina</taxon>
        <taxon>Sordariomycetes</taxon>
        <taxon>Sordariomycetidae</taxon>
        <taxon>Diaporthales</taxon>
        <taxon>Schizoparmaceae</taxon>
        <taxon>Coniella</taxon>
    </lineage>
</organism>
<dbReference type="PANTHER" id="PTHR11759">
    <property type="entry name" value="40S RIBOSOMAL PROTEIN S14/30S RIBOSOMAL PROTEIN S11"/>
    <property type="match status" value="1"/>
</dbReference>
<reference evidence="9 10" key="1">
    <citation type="journal article" date="2018" name="Mycol. Prog.">
        <title>Coniella lustricola, a new species from submerged detritus.</title>
        <authorList>
            <person name="Raudabaugh D.B."/>
            <person name="Iturriaga T."/>
            <person name="Carver A."/>
            <person name="Mondo S."/>
            <person name="Pangilinan J."/>
            <person name="Lipzen A."/>
            <person name="He G."/>
            <person name="Amirebrahimi M."/>
            <person name="Grigoriev I.V."/>
            <person name="Miller A.N."/>
        </authorList>
    </citation>
    <scope>NUCLEOTIDE SEQUENCE [LARGE SCALE GENOMIC DNA]</scope>
    <source>
        <strain evidence="9 10">B22-T-1</strain>
    </source>
</reference>
<dbReference type="OrthoDB" id="1654884at2759"/>
<dbReference type="GO" id="GO:0006412">
    <property type="term" value="P:translation"/>
    <property type="evidence" value="ECO:0007669"/>
    <property type="project" value="InterPro"/>
</dbReference>
<evidence type="ECO:0000256" key="1">
    <source>
        <dbReference type="ARBA" id="ARBA00004173"/>
    </source>
</evidence>
<dbReference type="InParanoid" id="A0A2T3AMN3"/>
<keyword evidence="4" id="KW-0496">Mitochondrion</keyword>
<dbReference type="FunFam" id="3.30.420.80:FF:000011">
    <property type="entry name" value="37S ribosomal protein S18, mitochondrial"/>
    <property type="match status" value="1"/>
</dbReference>
<dbReference type="EMBL" id="KZ678374">
    <property type="protein sequence ID" value="PSS03630.1"/>
    <property type="molecule type" value="Genomic_DNA"/>
</dbReference>
<dbReference type="AlphaFoldDB" id="A0A2T3AMN3"/>